<dbReference type="InterPro" id="IPR036834">
    <property type="entry name" value="Bcl-2-like_sf"/>
</dbReference>
<dbReference type="PANTHER" id="PTHR11256:SF46">
    <property type="entry name" value="INDUCED MYELOID LEUKEMIA CELL DIFFERENTIATION PROTEIN MCL-1"/>
    <property type="match status" value="1"/>
</dbReference>
<protein>
    <recommendedName>
        <fullName evidence="4">Bcl-2 Bcl-2 homology region 1-3 domain-containing protein</fullName>
    </recommendedName>
</protein>
<proteinExistence type="inferred from homology"/>
<evidence type="ECO:0000313" key="6">
    <source>
        <dbReference type="Proteomes" id="UP000694383"/>
    </source>
</evidence>
<evidence type="ECO:0000256" key="2">
    <source>
        <dbReference type="ARBA" id="ARBA00022703"/>
    </source>
</evidence>
<dbReference type="GO" id="GO:0008053">
    <property type="term" value="P:mitochondrial fusion"/>
    <property type="evidence" value="ECO:0007669"/>
    <property type="project" value="TreeGrafter"/>
</dbReference>
<evidence type="ECO:0000256" key="1">
    <source>
        <dbReference type="ARBA" id="ARBA00009458"/>
    </source>
</evidence>
<evidence type="ECO:0000259" key="4">
    <source>
        <dbReference type="Pfam" id="PF00452"/>
    </source>
</evidence>
<organism evidence="5 6">
    <name type="scientific">Oryzias sinensis</name>
    <name type="common">Chinese medaka</name>
    <dbReference type="NCBI Taxonomy" id="183150"/>
    <lineage>
        <taxon>Eukaryota</taxon>
        <taxon>Metazoa</taxon>
        <taxon>Chordata</taxon>
        <taxon>Craniata</taxon>
        <taxon>Vertebrata</taxon>
        <taxon>Euteleostomi</taxon>
        <taxon>Actinopterygii</taxon>
        <taxon>Neopterygii</taxon>
        <taxon>Teleostei</taxon>
        <taxon>Neoteleostei</taxon>
        <taxon>Acanthomorphata</taxon>
        <taxon>Ovalentaria</taxon>
        <taxon>Atherinomorphae</taxon>
        <taxon>Beloniformes</taxon>
        <taxon>Adrianichthyidae</taxon>
        <taxon>Oryziinae</taxon>
        <taxon>Oryzias</taxon>
    </lineage>
</organism>
<reference evidence="5" key="2">
    <citation type="submission" date="2025-09" db="UniProtKB">
        <authorList>
            <consortium name="Ensembl"/>
        </authorList>
    </citation>
    <scope>IDENTIFICATION</scope>
</reference>
<dbReference type="GO" id="GO:0042981">
    <property type="term" value="P:regulation of apoptotic process"/>
    <property type="evidence" value="ECO:0007669"/>
    <property type="project" value="InterPro"/>
</dbReference>
<keyword evidence="2" id="KW-0053">Apoptosis</keyword>
<dbReference type="InterPro" id="IPR046371">
    <property type="entry name" value="Bcl-2_BH1-3"/>
</dbReference>
<dbReference type="SUPFAM" id="SSF56854">
    <property type="entry name" value="Bcl-2 inhibitors of programmed cell death"/>
    <property type="match status" value="1"/>
</dbReference>
<dbReference type="GO" id="GO:0001836">
    <property type="term" value="P:release of cytochrome c from mitochondria"/>
    <property type="evidence" value="ECO:0007669"/>
    <property type="project" value="TreeGrafter"/>
</dbReference>
<dbReference type="PROSITE" id="PS50062">
    <property type="entry name" value="BCL2_FAMILY"/>
    <property type="match status" value="1"/>
</dbReference>
<comment type="similarity">
    <text evidence="1">Belongs to the Bcl-2 family.</text>
</comment>
<accession>A0A8C7YAE9</accession>
<dbReference type="Ensembl" id="ENSOSIT00000027169.1">
    <property type="protein sequence ID" value="ENSOSIP00000025761.1"/>
    <property type="gene ID" value="ENSOSIG00000013507.1"/>
</dbReference>
<dbReference type="Proteomes" id="UP000694383">
    <property type="component" value="Unplaced"/>
</dbReference>
<dbReference type="GO" id="GO:0051400">
    <property type="term" value="F:BH domain binding"/>
    <property type="evidence" value="ECO:0007669"/>
    <property type="project" value="TreeGrafter"/>
</dbReference>
<feature type="domain" description="Bcl-2 Bcl-2 homology region 1-3" evidence="4">
    <location>
        <begin position="84"/>
        <end position="151"/>
    </location>
</feature>
<feature type="transmembrane region" description="Helical" evidence="3">
    <location>
        <begin position="174"/>
        <end position="194"/>
    </location>
</feature>
<evidence type="ECO:0000256" key="3">
    <source>
        <dbReference type="SAM" id="Phobius"/>
    </source>
</evidence>
<keyword evidence="3" id="KW-0812">Transmembrane</keyword>
<keyword evidence="3" id="KW-1133">Transmembrane helix</keyword>
<dbReference type="GeneTree" id="ENSGT00940000177917"/>
<dbReference type="InterPro" id="IPR026298">
    <property type="entry name" value="Bcl-2_fam"/>
</dbReference>
<sequence>VPVTRSLQREPLCTDSDEMKYQSPRLNSKSPRLACSFVVCLVFSSYSFLFTPLCDQRENHRALRFEEQSSQHKQIYLGDSFPDAAMVNVAKSLFEDGIINWGRVVSLICLGAAVCQHQDRFSGSPGSLLADTVSEAIASYLLTEHRGWLEEMCWVSGLYSRGVELHAIAVMKQFVFMFCFFFFSVPLSVLFLTLSS</sequence>
<keyword evidence="6" id="KW-1185">Reference proteome</keyword>
<keyword evidence="3" id="KW-0472">Membrane</keyword>
<name>A0A8C7YAE9_9TELE</name>
<evidence type="ECO:0000313" key="5">
    <source>
        <dbReference type="Ensembl" id="ENSOSIP00000025761.1"/>
    </source>
</evidence>
<dbReference type="GO" id="GO:0005741">
    <property type="term" value="C:mitochondrial outer membrane"/>
    <property type="evidence" value="ECO:0007669"/>
    <property type="project" value="TreeGrafter"/>
</dbReference>
<dbReference type="Pfam" id="PF00452">
    <property type="entry name" value="Bcl-2"/>
    <property type="match status" value="1"/>
</dbReference>
<dbReference type="Gene3D" id="1.10.437.10">
    <property type="entry name" value="Blc2-like"/>
    <property type="match status" value="1"/>
</dbReference>
<reference evidence="5" key="1">
    <citation type="submission" date="2025-08" db="UniProtKB">
        <authorList>
            <consortium name="Ensembl"/>
        </authorList>
    </citation>
    <scope>IDENTIFICATION</scope>
</reference>
<dbReference type="GO" id="GO:0008630">
    <property type="term" value="P:intrinsic apoptotic signaling pathway in response to DNA damage"/>
    <property type="evidence" value="ECO:0007669"/>
    <property type="project" value="TreeGrafter"/>
</dbReference>
<dbReference type="GO" id="GO:0015267">
    <property type="term" value="F:channel activity"/>
    <property type="evidence" value="ECO:0007669"/>
    <property type="project" value="TreeGrafter"/>
</dbReference>
<dbReference type="PANTHER" id="PTHR11256">
    <property type="entry name" value="BCL-2 RELATED"/>
    <property type="match status" value="1"/>
</dbReference>
<dbReference type="InterPro" id="IPR002475">
    <property type="entry name" value="Bcl2-like"/>
</dbReference>
<dbReference type="AlphaFoldDB" id="A0A8C7YAE9"/>
<dbReference type="GO" id="GO:0097192">
    <property type="term" value="P:extrinsic apoptotic signaling pathway in absence of ligand"/>
    <property type="evidence" value="ECO:0007669"/>
    <property type="project" value="TreeGrafter"/>
</dbReference>